<sequence length="132" mass="15050">MKSIKRINFRTAVLMAISFYSLTILIHLLIIIETIPFVWVNGGRSPTLEAQLPLSFGSIVISLIGAIFIIIVGLRKNHTFNKGISIVCWFLVFFWIFGLIQQFFGTPFEKMVCSFVLLLGVLSHYRIAIENR</sequence>
<protein>
    <submittedName>
        <fullName evidence="2">Uncharacterized protein</fullName>
    </submittedName>
</protein>
<name>A0A940WWE6_9BACI</name>
<gene>
    <name evidence="2" type="ORF">J7W16_11410</name>
</gene>
<proteinExistence type="predicted"/>
<dbReference type="RefSeq" id="WP_210597434.1">
    <property type="nucleotide sequence ID" value="NZ_JAGKSQ010000004.1"/>
</dbReference>
<keyword evidence="3" id="KW-1185">Reference proteome</keyword>
<dbReference type="EMBL" id="JAGKSQ010000004">
    <property type="protein sequence ID" value="MBP3951742.1"/>
    <property type="molecule type" value="Genomic_DNA"/>
</dbReference>
<keyword evidence="1" id="KW-0812">Transmembrane</keyword>
<dbReference type="AlphaFoldDB" id="A0A940WWE6"/>
<comment type="caution">
    <text evidence="2">The sequence shown here is derived from an EMBL/GenBank/DDBJ whole genome shotgun (WGS) entry which is preliminary data.</text>
</comment>
<keyword evidence="1" id="KW-0472">Membrane</keyword>
<feature type="transmembrane region" description="Helical" evidence="1">
    <location>
        <begin position="86"/>
        <end position="105"/>
    </location>
</feature>
<organism evidence="2 3">
    <name type="scientific">Halalkalibacter suaedae</name>
    <dbReference type="NCBI Taxonomy" id="2822140"/>
    <lineage>
        <taxon>Bacteria</taxon>
        <taxon>Bacillati</taxon>
        <taxon>Bacillota</taxon>
        <taxon>Bacilli</taxon>
        <taxon>Bacillales</taxon>
        <taxon>Bacillaceae</taxon>
        <taxon>Halalkalibacter</taxon>
    </lineage>
</organism>
<evidence type="ECO:0000313" key="3">
    <source>
        <dbReference type="Proteomes" id="UP000678228"/>
    </source>
</evidence>
<accession>A0A940WWE6</accession>
<feature type="transmembrane region" description="Helical" evidence="1">
    <location>
        <begin position="111"/>
        <end position="129"/>
    </location>
</feature>
<evidence type="ECO:0000313" key="2">
    <source>
        <dbReference type="EMBL" id="MBP3951742.1"/>
    </source>
</evidence>
<dbReference type="Proteomes" id="UP000678228">
    <property type="component" value="Unassembled WGS sequence"/>
</dbReference>
<evidence type="ECO:0000256" key="1">
    <source>
        <dbReference type="SAM" id="Phobius"/>
    </source>
</evidence>
<reference evidence="2" key="1">
    <citation type="submission" date="2021-03" db="EMBL/GenBank/DDBJ databases">
        <title>Bacillus suaedae sp. nov., isolated from Suaeda aralocaspica.</title>
        <authorList>
            <person name="Lei R.F.R."/>
        </authorList>
    </citation>
    <scope>NUCLEOTIDE SEQUENCE</scope>
    <source>
        <strain evidence="2">YZJH907-2</strain>
    </source>
</reference>
<keyword evidence="1" id="KW-1133">Transmembrane helix</keyword>
<feature type="transmembrane region" description="Helical" evidence="1">
    <location>
        <begin position="12"/>
        <end position="32"/>
    </location>
</feature>
<feature type="transmembrane region" description="Helical" evidence="1">
    <location>
        <begin position="52"/>
        <end position="74"/>
    </location>
</feature>